<dbReference type="Gene3D" id="3.90.180.10">
    <property type="entry name" value="Medium-chain alcohol dehydrogenases, catalytic domain"/>
    <property type="match status" value="1"/>
</dbReference>
<gene>
    <name evidence="3" type="primary">QOR1</name>
    <name evidence="3" type="ORF">CspeluHIS016_0301870</name>
</gene>
<dbReference type="CDD" id="cd05288">
    <property type="entry name" value="PGDH"/>
    <property type="match status" value="1"/>
</dbReference>
<dbReference type="SMART" id="SM00829">
    <property type="entry name" value="PKS_ER"/>
    <property type="match status" value="1"/>
</dbReference>
<dbReference type="PANTHER" id="PTHR43205">
    <property type="entry name" value="PROSTAGLANDIN REDUCTASE"/>
    <property type="match status" value="1"/>
</dbReference>
<dbReference type="GO" id="GO:0016628">
    <property type="term" value="F:oxidoreductase activity, acting on the CH-CH group of donors, NAD or NADP as acceptor"/>
    <property type="evidence" value="ECO:0007669"/>
    <property type="project" value="InterPro"/>
</dbReference>
<dbReference type="InterPro" id="IPR045010">
    <property type="entry name" value="MDR_fam"/>
</dbReference>
<dbReference type="PANTHER" id="PTHR43205:SF19">
    <property type="entry name" value="ENOYL REDUCTASE (ER) DOMAIN-CONTAINING PROTEIN"/>
    <property type="match status" value="1"/>
</dbReference>
<protein>
    <recommendedName>
        <fullName evidence="2">Enoyl reductase (ER) domain-containing protein</fullName>
    </recommendedName>
</protein>
<name>A0AAD3YBW9_9TREE</name>
<reference evidence="3" key="2">
    <citation type="submission" date="2023-06" db="EMBL/GenBank/DDBJ databases">
        <authorList>
            <person name="Kobayashi Y."/>
            <person name="Kayamori A."/>
            <person name="Aoki K."/>
            <person name="Shiwa Y."/>
            <person name="Fujita N."/>
            <person name="Sugita T."/>
            <person name="Iwasaki W."/>
            <person name="Tanaka N."/>
            <person name="Takashima M."/>
        </authorList>
    </citation>
    <scope>NUCLEOTIDE SEQUENCE</scope>
    <source>
        <strain evidence="3">HIS016</strain>
    </source>
</reference>
<evidence type="ECO:0000256" key="1">
    <source>
        <dbReference type="ARBA" id="ARBA00023002"/>
    </source>
</evidence>
<reference evidence="3" key="1">
    <citation type="journal article" date="2023" name="BMC Genomics">
        <title>Chromosome-level genome assemblies of Cutaneotrichosporon spp. (Trichosporonales, Basidiomycota) reveal imbalanced evolution between nucleotide sequences and chromosome synteny.</title>
        <authorList>
            <person name="Kobayashi Y."/>
            <person name="Kayamori A."/>
            <person name="Aoki K."/>
            <person name="Shiwa Y."/>
            <person name="Matsutani M."/>
            <person name="Fujita N."/>
            <person name="Sugita T."/>
            <person name="Iwasaki W."/>
            <person name="Tanaka N."/>
            <person name="Takashima M."/>
        </authorList>
    </citation>
    <scope>NUCLEOTIDE SEQUENCE</scope>
    <source>
        <strain evidence="3">HIS016</strain>
    </source>
</reference>
<comment type="caution">
    <text evidence="3">The sequence shown here is derived from an EMBL/GenBank/DDBJ whole genome shotgun (WGS) entry which is preliminary data.</text>
</comment>
<dbReference type="SUPFAM" id="SSF50129">
    <property type="entry name" value="GroES-like"/>
    <property type="match status" value="1"/>
</dbReference>
<proteinExistence type="predicted"/>
<dbReference type="EMBL" id="BTCM01000003">
    <property type="protein sequence ID" value="GMK56347.1"/>
    <property type="molecule type" value="Genomic_DNA"/>
</dbReference>
<dbReference type="Gene3D" id="3.40.50.720">
    <property type="entry name" value="NAD(P)-binding Rossmann-like Domain"/>
    <property type="match status" value="1"/>
</dbReference>
<dbReference type="Pfam" id="PF16884">
    <property type="entry name" value="ADH_N_2"/>
    <property type="match status" value="1"/>
</dbReference>
<evidence type="ECO:0000259" key="2">
    <source>
        <dbReference type="SMART" id="SM00829"/>
    </source>
</evidence>
<dbReference type="InterPro" id="IPR041694">
    <property type="entry name" value="ADH_N_2"/>
</dbReference>
<dbReference type="FunFam" id="3.40.50.720:FF:000121">
    <property type="entry name" value="Prostaglandin reductase 2"/>
    <property type="match status" value="1"/>
</dbReference>
<evidence type="ECO:0000313" key="4">
    <source>
        <dbReference type="Proteomes" id="UP001222932"/>
    </source>
</evidence>
<dbReference type="InterPro" id="IPR011032">
    <property type="entry name" value="GroES-like_sf"/>
</dbReference>
<dbReference type="Proteomes" id="UP001222932">
    <property type="component" value="Unassembled WGS sequence"/>
</dbReference>
<dbReference type="InterPro" id="IPR013149">
    <property type="entry name" value="ADH-like_C"/>
</dbReference>
<dbReference type="InterPro" id="IPR036291">
    <property type="entry name" value="NAD(P)-bd_dom_sf"/>
</dbReference>
<dbReference type="SUPFAM" id="SSF51735">
    <property type="entry name" value="NAD(P)-binding Rossmann-fold domains"/>
    <property type="match status" value="1"/>
</dbReference>
<organism evidence="3 4">
    <name type="scientific">Cutaneotrichosporon spelunceum</name>
    <dbReference type="NCBI Taxonomy" id="1672016"/>
    <lineage>
        <taxon>Eukaryota</taxon>
        <taxon>Fungi</taxon>
        <taxon>Dikarya</taxon>
        <taxon>Basidiomycota</taxon>
        <taxon>Agaricomycotina</taxon>
        <taxon>Tremellomycetes</taxon>
        <taxon>Trichosporonales</taxon>
        <taxon>Trichosporonaceae</taxon>
        <taxon>Cutaneotrichosporon</taxon>
    </lineage>
</organism>
<keyword evidence="1" id="KW-0560">Oxidoreductase</keyword>
<dbReference type="AlphaFoldDB" id="A0AAD3YBW9"/>
<feature type="domain" description="Enoyl reductase (ER)" evidence="2">
    <location>
        <begin position="20"/>
        <end position="339"/>
    </location>
</feature>
<sequence length="343" mass="37419">MAPTEQKIWIVNENPSAEVQRNTFRLETRPIPALKDGEVLVQTEYISNDPAQRGWIQKDSDPDRAYVKPVRAGEAMRASGVGKILSSKSTKWKEGQRVYGYLGWADYVVLPEQAIVMEAIDLPGVTCASLSTLGMVAVTAYQGIFDVLDCKPEHTVLVSGAAGAVGSAAIQYAKNIVNAKRVVGIAGGPEKCRWVESLGADACVDYKDPNFAANLKAALPEYADRYFENVGGNVLNTALPLIKRYGKIGVCGMISGYNGKVEPISRIFEVISNRITIQGFLVLDVADRYGAIVQTVARWAKAGKIQLNDSETVVPTKIDDIPKTWQRLFRGENRGKLVTQLVA</sequence>
<dbReference type="InterPro" id="IPR020843">
    <property type="entry name" value="ER"/>
</dbReference>
<accession>A0AAD3YBW9</accession>
<dbReference type="Pfam" id="PF00107">
    <property type="entry name" value="ADH_zinc_N"/>
    <property type="match status" value="1"/>
</dbReference>
<evidence type="ECO:0000313" key="3">
    <source>
        <dbReference type="EMBL" id="GMK56347.1"/>
    </source>
</evidence>
<keyword evidence="4" id="KW-1185">Reference proteome</keyword>